<dbReference type="EMBL" id="JAVRRD010000020">
    <property type="protein sequence ID" value="KAK5048906.1"/>
    <property type="molecule type" value="Genomic_DNA"/>
</dbReference>
<proteinExistence type="predicted"/>
<dbReference type="AlphaFoldDB" id="A0AAV9N3I4"/>
<name>A0AAV9N3I4_9EURO</name>
<dbReference type="GeneID" id="89973504"/>
<comment type="caution">
    <text evidence="3">The sequence shown here is derived from an EMBL/GenBank/DDBJ whole genome shotgun (WGS) entry which is preliminary data.</text>
</comment>
<feature type="compositionally biased region" description="Low complexity" evidence="1">
    <location>
        <begin position="285"/>
        <end position="294"/>
    </location>
</feature>
<protein>
    <submittedName>
        <fullName evidence="3">Uncharacterized protein</fullName>
    </submittedName>
</protein>
<dbReference type="RefSeq" id="XP_064704111.1">
    <property type="nucleotide sequence ID" value="XM_064848897.1"/>
</dbReference>
<evidence type="ECO:0000313" key="4">
    <source>
        <dbReference type="Proteomes" id="UP001358417"/>
    </source>
</evidence>
<evidence type="ECO:0000256" key="1">
    <source>
        <dbReference type="SAM" id="MobiDB-lite"/>
    </source>
</evidence>
<feature type="compositionally biased region" description="Polar residues" evidence="1">
    <location>
        <begin position="264"/>
        <end position="275"/>
    </location>
</feature>
<keyword evidence="4" id="KW-1185">Reference proteome</keyword>
<sequence length="598" mass="61879">MHILSCALLSSLVVAHARDLGSQPQLRYLRRDNSFVNNTITTRSTINIPLQLNNITTSTLVPTTTRTISIDTDHITSWIAPIGSIPLSTSSPSPPPPYQNISTTEPTCTGFATYFESAPPTVFLTVTEGFEVTVTASNVSVTASETLITPLPACGTTILPAPSQRMTMDGEPFGSDFATFTKSVQDGPPGAPGRPTQNLPQFATFQPLPPQTVGSELATATAPLQSSTAPLQYSSVPYTSTVLVTKKTPVTVVVPPTTSPGVNFQITEPTFNGEGNTIPPPKQTMPNGNNNIMGPNGGRPTDNRVSSSSLPSTTSRTSLGLGNLVSSIIFSGIPRPPRETGRSTTVDGIPVVIYTSSIVIGDQSFAVPTSSRTTVQVNGVGFALGPSEIVAPSTTITVGPGPQDQRTTITPRPTSTTVTVGDDFTFVVGQTLAVIAGTTYRVGEGAPATTITIDGTTVSVGSNGVELPRTIVSPVGASASGYVIYTVNGITFSVDDNEAVLSSTTYRIGTNAPQMTTVVSGATISFGPSGIGLQSTTIAPTAVPSSSATTGARSSSSSGAATGVANNQNASPAGPRINFSELLGWYLIPTWLVCNFLF</sequence>
<organism evidence="3 4">
    <name type="scientific">Exophiala bonariae</name>
    <dbReference type="NCBI Taxonomy" id="1690606"/>
    <lineage>
        <taxon>Eukaryota</taxon>
        <taxon>Fungi</taxon>
        <taxon>Dikarya</taxon>
        <taxon>Ascomycota</taxon>
        <taxon>Pezizomycotina</taxon>
        <taxon>Eurotiomycetes</taxon>
        <taxon>Chaetothyriomycetidae</taxon>
        <taxon>Chaetothyriales</taxon>
        <taxon>Herpotrichiellaceae</taxon>
        <taxon>Exophiala</taxon>
    </lineage>
</organism>
<evidence type="ECO:0000313" key="3">
    <source>
        <dbReference type="EMBL" id="KAK5048906.1"/>
    </source>
</evidence>
<reference evidence="3 4" key="1">
    <citation type="submission" date="2023-08" db="EMBL/GenBank/DDBJ databases">
        <title>Black Yeasts Isolated from many extreme environments.</title>
        <authorList>
            <person name="Coleine C."/>
            <person name="Stajich J.E."/>
            <person name="Selbmann L."/>
        </authorList>
    </citation>
    <scope>NUCLEOTIDE SEQUENCE [LARGE SCALE GENOMIC DNA]</scope>
    <source>
        <strain evidence="3 4">CCFEE 5792</strain>
    </source>
</reference>
<feature type="chain" id="PRO_5043462995" evidence="2">
    <location>
        <begin position="18"/>
        <end position="598"/>
    </location>
</feature>
<feature type="region of interest" description="Disordered" evidence="1">
    <location>
        <begin position="542"/>
        <end position="567"/>
    </location>
</feature>
<gene>
    <name evidence="3" type="ORF">LTR84_005326</name>
</gene>
<evidence type="ECO:0000256" key="2">
    <source>
        <dbReference type="SAM" id="SignalP"/>
    </source>
</evidence>
<feature type="signal peptide" evidence="2">
    <location>
        <begin position="1"/>
        <end position="17"/>
    </location>
</feature>
<keyword evidence="2" id="KW-0732">Signal</keyword>
<feature type="compositionally biased region" description="Low complexity" evidence="1">
    <location>
        <begin position="306"/>
        <end position="318"/>
    </location>
</feature>
<dbReference type="Proteomes" id="UP001358417">
    <property type="component" value="Unassembled WGS sequence"/>
</dbReference>
<accession>A0AAV9N3I4</accession>
<feature type="compositionally biased region" description="Low complexity" evidence="1">
    <location>
        <begin position="545"/>
        <end position="563"/>
    </location>
</feature>
<feature type="region of interest" description="Disordered" evidence="1">
    <location>
        <begin position="264"/>
        <end position="318"/>
    </location>
</feature>
<feature type="region of interest" description="Disordered" evidence="1">
    <location>
        <begin position="393"/>
        <end position="414"/>
    </location>
</feature>